<reference evidence="2" key="2">
    <citation type="submission" date="2023-05" db="EMBL/GenBank/DDBJ databases">
        <authorList>
            <consortium name="Lawrence Berkeley National Laboratory"/>
            <person name="Steindorff A."/>
            <person name="Hensen N."/>
            <person name="Bonometti L."/>
            <person name="Westerberg I."/>
            <person name="Brannstrom I.O."/>
            <person name="Guillou S."/>
            <person name="Cros-Aarteil S."/>
            <person name="Calhoun S."/>
            <person name="Haridas S."/>
            <person name="Kuo A."/>
            <person name="Mondo S."/>
            <person name="Pangilinan J."/>
            <person name="Riley R."/>
            <person name="Labutti K."/>
            <person name="Andreopoulos B."/>
            <person name="Lipzen A."/>
            <person name="Chen C."/>
            <person name="Yanf M."/>
            <person name="Daum C."/>
            <person name="Ng V."/>
            <person name="Clum A."/>
            <person name="Ohm R."/>
            <person name="Martin F."/>
            <person name="Silar P."/>
            <person name="Natvig D."/>
            <person name="Lalanne C."/>
            <person name="Gautier V."/>
            <person name="Ament-Velasquez S.L."/>
            <person name="Kruys A."/>
            <person name="Hutchinson M.I."/>
            <person name="Powell A.J."/>
            <person name="Barry K."/>
            <person name="Miller A.N."/>
            <person name="Grigoriev I.V."/>
            <person name="Debuchy R."/>
            <person name="Gladieux P."/>
            <person name="Thoren M.H."/>
            <person name="Johannesson H."/>
        </authorList>
    </citation>
    <scope>NUCLEOTIDE SEQUENCE</scope>
    <source>
        <strain evidence="2">CBS 990.96</strain>
    </source>
</reference>
<organism evidence="2 3">
    <name type="scientific">Podospora fimiseda</name>
    <dbReference type="NCBI Taxonomy" id="252190"/>
    <lineage>
        <taxon>Eukaryota</taxon>
        <taxon>Fungi</taxon>
        <taxon>Dikarya</taxon>
        <taxon>Ascomycota</taxon>
        <taxon>Pezizomycotina</taxon>
        <taxon>Sordariomycetes</taxon>
        <taxon>Sordariomycetidae</taxon>
        <taxon>Sordariales</taxon>
        <taxon>Podosporaceae</taxon>
        <taxon>Podospora</taxon>
    </lineage>
</organism>
<dbReference type="EMBL" id="MU865482">
    <property type="protein sequence ID" value="KAK4222242.1"/>
    <property type="molecule type" value="Genomic_DNA"/>
</dbReference>
<name>A0AAN6YSQ1_9PEZI</name>
<evidence type="ECO:0000313" key="2">
    <source>
        <dbReference type="EMBL" id="KAK4222242.1"/>
    </source>
</evidence>
<keyword evidence="3" id="KW-1185">Reference proteome</keyword>
<reference evidence="2" key="1">
    <citation type="journal article" date="2023" name="Mol. Phylogenet. Evol.">
        <title>Genome-scale phylogeny and comparative genomics of the fungal order Sordariales.</title>
        <authorList>
            <person name="Hensen N."/>
            <person name="Bonometti L."/>
            <person name="Westerberg I."/>
            <person name="Brannstrom I.O."/>
            <person name="Guillou S."/>
            <person name="Cros-Aarteil S."/>
            <person name="Calhoun S."/>
            <person name="Haridas S."/>
            <person name="Kuo A."/>
            <person name="Mondo S."/>
            <person name="Pangilinan J."/>
            <person name="Riley R."/>
            <person name="LaButti K."/>
            <person name="Andreopoulos B."/>
            <person name="Lipzen A."/>
            <person name="Chen C."/>
            <person name="Yan M."/>
            <person name="Daum C."/>
            <person name="Ng V."/>
            <person name="Clum A."/>
            <person name="Steindorff A."/>
            <person name="Ohm R.A."/>
            <person name="Martin F."/>
            <person name="Silar P."/>
            <person name="Natvig D.O."/>
            <person name="Lalanne C."/>
            <person name="Gautier V."/>
            <person name="Ament-Velasquez S.L."/>
            <person name="Kruys A."/>
            <person name="Hutchinson M.I."/>
            <person name="Powell A.J."/>
            <person name="Barry K."/>
            <person name="Miller A.N."/>
            <person name="Grigoriev I.V."/>
            <person name="Debuchy R."/>
            <person name="Gladieux P."/>
            <person name="Hiltunen Thoren M."/>
            <person name="Johannesson H."/>
        </authorList>
    </citation>
    <scope>NUCLEOTIDE SEQUENCE</scope>
    <source>
        <strain evidence="2">CBS 990.96</strain>
    </source>
</reference>
<feature type="compositionally biased region" description="Basic and acidic residues" evidence="1">
    <location>
        <begin position="374"/>
        <end position="383"/>
    </location>
</feature>
<proteinExistence type="predicted"/>
<evidence type="ECO:0000313" key="3">
    <source>
        <dbReference type="Proteomes" id="UP001301958"/>
    </source>
</evidence>
<comment type="caution">
    <text evidence="2">The sequence shown here is derived from an EMBL/GenBank/DDBJ whole genome shotgun (WGS) entry which is preliminary data.</text>
</comment>
<sequence>MPPWSEDVPALTAKLRQQAHAEYKARVPPTQLDQDHRDALIRAINNILSIEIALTTFAQIIDGLPTANVGLDQRLTHLWDDHPVEFHEELCTGALDKAKEVCPRWNLEILAFKPMLLREFNKATPGSKVFTTRLIELVATAMHQFGTILYQLDFRMHKGDVDAAVHAVRPRPFGFTEEEWGKGPPSPPTLFYHPAYKWDEVYPEGKADMVGYWVEDRIFGGVVVFDRRNEHDSEGRVNPNPPNVYLHPAREKVTWRLTQLIDVQQQSLVDFLVKADPDPSSSPLPVIVGLQNRRRVDAEAAITDYGIFRDVWERQPLTKDEYYLWTSRPRSGLDYPEAYALMIQGNIVAGTMSQDLKKRLMNGELDRLLGPDKSRLDLDKLQADEEGSSSKQQSGGGGQ</sequence>
<dbReference type="Proteomes" id="UP001301958">
    <property type="component" value="Unassembled WGS sequence"/>
</dbReference>
<gene>
    <name evidence="2" type="ORF">QBC38DRAFT_88015</name>
</gene>
<dbReference type="AlphaFoldDB" id="A0AAN6YSQ1"/>
<evidence type="ECO:0000256" key="1">
    <source>
        <dbReference type="SAM" id="MobiDB-lite"/>
    </source>
</evidence>
<feature type="region of interest" description="Disordered" evidence="1">
    <location>
        <begin position="374"/>
        <end position="399"/>
    </location>
</feature>
<protein>
    <submittedName>
        <fullName evidence="2">Uncharacterized protein</fullName>
    </submittedName>
</protein>
<accession>A0AAN6YSQ1</accession>